<name>A0AA35PXY1_9HYPO</name>
<protein>
    <submittedName>
        <fullName evidence="2">Uncharacterized protein</fullName>
    </submittedName>
</protein>
<dbReference type="EMBL" id="CABFNP030000522">
    <property type="protein sequence ID" value="CAI6038606.1"/>
    <property type="molecule type" value="Genomic_DNA"/>
</dbReference>
<sequence>MAPSLDTLPLETLLEIAEMCTWTILPSSTNPHPASYARSHAALVPSYLLWAVNVGNLDTVKRAHSYGAALDSSIEVTEETTYCPPWGVIEPNPEDLFYSLPYRFSFIHVAILRKHVAIAQYLLENGADVYAPSLNFGCDDETCRGAPLFPLHQCLFHDGVGCYTSAIDGNHMKTNTLRSARTQRRL</sequence>
<evidence type="ECO:0000313" key="2">
    <source>
        <dbReference type="EMBL" id="CAI6038606.1"/>
    </source>
</evidence>
<dbReference type="InterPro" id="IPR002110">
    <property type="entry name" value="Ankyrin_rpt"/>
</dbReference>
<reference evidence="2" key="1">
    <citation type="submission" date="2023-01" db="EMBL/GenBank/DDBJ databases">
        <authorList>
            <person name="Piombo E."/>
        </authorList>
    </citation>
    <scope>NUCLEOTIDE SEQUENCE</scope>
</reference>
<dbReference type="PROSITE" id="PS50088">
    <property type="entry name" value="ANK_REPEAT"/>
    <property type="match status" value="1"/>
</dbReference>
<dbReference type="SMART" id="SM00248">
    <property type="entry name" value="ANK"/>
    <property type="match status" value="1"/>
</dbReference>
<keyword evidence="1" id="KW-0040">ANK repeat</keyword>
<dbReference type="AlphaFoldDB" id="A0AA35PXY1"/>
<dbReference type="SUPFAM" id="SSF48403">
    <property type="entry name" value="Ankyrin repeat"/>
    <property type="match status" value="1"/>
</dbReference>
<dbReference type="Pfam" id="PF00023">
    <property type="entry name" value="Ank"/>
    <property type="match status" value="1"/>
</dbReference>
<comment type="caution">
    <text evidence="2">The sequence shown here is derived from an EMBL/GenBank/DDBJ whole genome shotgun (WGS) entry which is preliminary data.</text>
</comment>
<evidence type="ECO:0000313" key="3">
    <source>
        <dbReference type="Proteomes" id="UP001160390"/>
    </source>
</evidence>
<organism evidence="2 3">
    <name type="scientific">Clonostachys chloroleuca</name>
    <dbReference type="NCBI Taxonomy" id="1926264"/>
    <lineage>
        <taxon>Eukaryota</taxon>
        <taxon>Fungi</taxon>
        <taxon>Dikarya</taxon>
        <taxon>Ascomycota</taxon>
        <taxon>Pezizomycotina</taxon>
        <taxon>Sordariomycetes</taxon>
        <taxon>Hypocreomycetidae</taxon>
        <taxon>Hypocreales</taxon>
        <taxon>Bionectriaceae</taxon>
        <taxon>Clonostachys</taxon>
    </lineage>
</organism>
<dbReference type="Gene3D" id="1.25.40.20">
    <property type="entry name" value="Ankyrin repeat-containing domain"/>
    <property type="match status" value="1"/>
</dbReference>
<proteinExistence type="predicted"/>
<keyword evidence="3" id="KW-1185">Reference proteome</keyword>
<feature type="repeat" description="ANK" evidence="1">
    <location>
        <begin position="102"/>
        <end position="134"/>
    </location>
</feature>
<gene>
    <name evidence="2" type="ORF">CCHLO57077_00017013</name>
</gene>
<evidence type="ECO:0000256" key="1">
    <source>
        <dbReference type="PROSITE-ProRule" id="PRU00023"/>
    </source>
</evidence>
<accession>A0AA35PXY1</accession>
<dbReference type="InterPro" id="IPR036770">
    <property type="entry name" value="Ankyrin_rpt-contain_sf"/>
</dbReference>
<dbReference type="Proteomes" id="UP001160390">
    <property type="component" value="Unassembled WGS sequence"/>
</dbReference>